<gene>
    <name evidence="1" type="ORF">NE579_00815</name>
    <name evidence="2" type="ORF">NE579_01090</name>
</gene>
<name>A0AAW5JMF1_9FIRM</name>
<dbReference type="InterPro" id="IPR010982">
    <property type="entry name" value="Lambda_DNA-bd_dom_sf"/>
</dbReference>
<accession>A0AAW5JMF1</accession>
<protein>
    <recommendedName>
        <fullName evidence="4">XRE family transcriptional regulator</fullName>
    </recommendedName>
</protein>
<evidence type="ECO:0008006" key="4">
    <source>
        <dbReference type="Google" id="ProtNLM"/>
    </source>
</evidence>
<organism evidence="2 3">
    <name type="scientific">Intestinimonas massiliensis</name>
    <name type="common">ex Afouda et al. 2020</name>
    <dbReference type="NCBI Taxonomy" id="1673721"/>
    <lineage>
        <taxon>Bacteria</taxon>
        <taxon>Bacillati</taxon>
        <taxon>Bacillota</taxon>
        <taxon>Clostridia</taxon>
        <taxon>Eubacteriales</taxon>
        <taxon>Intestinimonas</taxon>
    </lineage>
</organism>
<dbReference type="EMBL" id="JANFYS010000001">
    <property type="protein sequence ID" value="MCQ4769059.1"/>
    <property type="molecule type" value="Genomic_DNA"/>
</dbReference>
<dbReference type="AlphaFoldDB" id="A0AAW5JMF1"/>
<dbReference type="RefSeq" id="WP_256302920.1">
    <property type="nucleotide sequence ID" value="NZ_JANFYS010000001.1"/>
</dbReference>
<dbReference type="Proteomes" id="UP001204562">
    <property type="component" value="Unassembled WGS sequence"/>
</dbReference>
<dbReference type="Gene3D" id="1.10.260.40">
    <property type="entry name" value="lambda repressor-like DNA-binding domains"/>
    <property type="match status" value="1"/>
</dbReference>
<comment type="caution">
    <text evidence="2">The sequence shown here is derived from an EMBL/GenBank/DDBJ whole genome shotgun (WGS) entry which is preliminary data.</text>
</comment>
<evidence type="ECO:0000313" key="1">
    <source>
        <dbReference type="EMBL" id="MCQ4769006.1"/>
    </source>
</evidence>
<proteinExistence type="predicted"/>
<reference evidence="2" key="1">
    <citation type="submission" date="2022-06" db="EMBL/GenBank/DDBJ databases">
        <title>Isolation of gut microbiota from human fecal samples.</title>
        <authorList>
            <person name="Pamer E.G."/>
            <person name="Barat B."/>
            <person name="Waligurski E."/>
            <person name="Medina S."/>
            <person name="Paddock L."/>
            <person name="Mostad J."/>
        </authorList>
    </citation>
    <scope>NUCLEOTIDE SEQUENCE</scope>
    <source>
        <strain evidence="2">DFI.9.91</strain>
    </source>
</reference>
<dbReference type="GO" id="GO:0003677">
    <property type="term" value="F:DNA binding"/>
    <property type="evidence" value="ECO:0007669"/>
    <property type="project" value="InterPro"/>
</dbReference>
<sequence>MTDKQFHTLYSDAVASGDRDAYVSDWALSSMWGDDSDPILLADLCGKVWDLAHLTVSDIRAHTGLTQAAFSERFLIPYRTLQNWEGRGGCAHYTILMLARLCGMADGVLQ</sequence>
<dbReference type="EMBL" id="JANFYS010000001">
    <property type="protein sequence ID" value="MCQ4769006.1"/>
    <property type="molecule type" value="Genomic_DNA"/>
</dbReference>
<evidence type="ECO:0000313" key="3">
    <source>
        <dbReference type="Proteomes" id="UP001204562"/>
    </source>
</evidence>
<evidence type="ECO:0000313" key="2">
    <source>
        <dbReference type="EMBL" id="MCQ4769059.1"/>
    </source>
</evidence>